<reference evidence="4" key="2">
    <citation type="journal article" date="2019" name="IMA Fungus">
        <title>Genome sequencing and comparison of five Tilletia species to identify candidate genes for the detection of regulated species infecting wheat.</title>
        <authorList>
            <person name="Nguyen H.D.T."/>
            <person name="Sultana T."/>
            <person name="Kesanakurti P."/>
            <person name="Hambleton S."/>
        </authorList>
    </citation>
    <scope>NUCLEOTIDE SEQUENCE</scope>
    <source>
        <strain evidence="4">DAOMC 236422</strain>
    </source>
</reference>
<dbReference type="GO" id="GO:0000723">
    <property type="term" value="P:telomere maintenance"/>
    <property type="evidence" value="ECO:0007669"/>
    <property type="project" value="InterPro"/>
</dbReference>
<dbReference type="EMBL" id="LWDG02000552">
    <property type="protein sequence ID" value="KAE8264279.1"/>
    <property type="molecule type" value="Genomic_DNA"/>
</dbReference>
<keyword evidence="1" id="KW-0227">DNA damage</keyword>
<dbReference type="InterPro" id="IPR010285">
    <property type="entry name" value="DNA_helicase_pif1-like_DEAD"/>
</dbReference>
<evidence type="ECO:0000259" key="3">
    <source>
        <dbReference type="Pfam" id="PF21530"/>
    </source>
</evidence>
<dbReference type="GO" id="GO:0043139">
    <property type="term" value="F:5'-3' DNA helicase activity"/>
    <property type="evidence" value="ECO:0007669"/>
    <property type="project" value="UniProtKB-EC"/>
</dbReference>
<evidence type="ECO:0000259" key="2">
    <source>
        <dbReference type="Pfam" id="PF05970"/>
    </source>
</evidence>
<protein>
    <recommendedName>
        <fullName evidence="1">ATP-dependent DNA helicase</fullName>
        <ecNumber evidence="1">5.6.2.3</ecNumber>
    </recommendedName>
</protein>
<keyword evidence="1" id="KW-0547">Nucleotide-binding</keyword>
<accession>A0A8X7N3Y1</accession>
<dbReference type="PANTHER" id="PTHR10492:SF102">
    <property type="entry name" value="ATP-DEPENDENT DNA HELICASE"/>
    <property type="match status" value="1"/>
</dbReference>
<feature type="domain" description="DNA helicase Pif1-like 2B" evidence="3">
    <location>
        <begin position="538"/>
        <end position="577"/>
    </location>
</feature>
<dbReference type="Pfam" id="PF05970">
    <property type="entry name" value="PIF1"/>
    <property type="match status" value="1"/>
</dbReference>
<reference evidence="4" key="1">
    <citation type="submission" date="2016-04" db="EMBL/GenBank/DDBJ databases">
        <authorList>
            <person name="Nguyen H.D."/>
            <person name="Samba Siva P."/>
            <person name="Cullis J."/>
            <person name="Levesque C.A."/>
            <person name="Hambleton S."/>
        </authorList>
    </citation>
    <scope>NUCLEOTIDE SEQUENCE</scope>
    <source>
        <strain evidence="4">DAOMC 236422</strain>
    </source>
</reference>
<dbReference type="GO" id="GO:0005524">
    <property type="term" value="F:ATP binding"/>
    <property type="evidence" value="ECO:0007669"/>
    <property type="project" value="UniProtKB-KW"/>
</dbReference>
<keyword evidence="5" id="KW-1185">Reference proteome</keyword>
<gene>
    <name evidence="4" type="ORF">A4X09_0g7008</name>
</gene>
<dbReference type="AlphaFoldDB" id="A0A8X7N3Y1"/>
<evidence type="ECO:0000313" key="5">
    <source>
        <dbReference type="Proteomes" id="UP000078113"/>
    </source>
</evidence>
<evidence type="ECO:0000256" key="1">
    <source>
        <dbReference type="RuleBase" id="RU363044"/>
    </source>
</evidence>
<keyword evidence="1" id="KW-0234">DNA repair</keyword>
<organism evidence="4 5">
    <name type="scientific">Tilletia walkeri</name>
    <dbReference type="NCBI Taxonomy" id="117179"/>
    <lineage>
        <taxon>Eukaryota</taxon>
        <taxon>Fungi</taxon>
        <taxon>Dikarya</taxon>
        <taxon>Basidiomycota</taxon>
        <taxon>Ustilaginomycotina</taxon>
        <taxon>Exobasidiomycetes</taxon>
        <taxon>Tilletiales</taxon>
        <taxon>Tilletiaceae</taxon>
        <taxon>Tilletia</taxon>
    </lineage>
</organism>
<dbReference type="GO" id="GO:0006310">
    <property type="term" value="P:DNA recombination"/>
    <property type="evidence" value="ECO:0007669"/>
    <property type="project" value="UniProtKB-KW"/>
</dbReference>
<dbReference type="Gene3D" id="3.40.50.300">
    <property type="entry name" value="P-loop containing nucleotide triphosphate hydrolases"/>
    <property type="match status" value="1"/>
</dbReference>
<comment type="cofactor">
    <cofactor evidence="1">
        <name>Mg(2+)</name>
        <dbReference type="ChEBI" id="CHEBI:18420"/>
    </cofactor>
</comment>
<dbReference type="GO" id="GO:0006281">
    <property type="term" value="P:DNA repair"/>
    <property type="evidence" value="ECO:0007669"/>
    <property type="project" value="UniProtKB-KW"/>
</dbReference>
<dbReference type="GO" id="GO:0016787">
    <property type="term" value="F:hydrolase activity"/>
    <property type="evidence" value="ECO:0007669"/>
    <property type="project" value="UniProtKB-KW"/>
</dbReference>
<comment type="caution">
    <text evidence="4">The sequence shown here is derived from an EMBL/GenBank/DDBJ whole genome shotgun (WGS) entry which is preliminary data.</text>
</comment>
<dbReference type="EC" id="5.6.2.3" evidence="1"/>
<sequence length="713" mass="78510">MALRYVEYYETVVPRSSTAEERADPAQLPEGAALERTKRGQKFFPKVITPRSRGVKVARIKVVRPGAGDAFYIRQLLLHRAASSWADLRTTVDNDGFRTVHATFQEAAIALGILEGANEAYLTVNEAAENFATAHEHRFLFCLLIVDGAPAVGLWDSFRDHMSRDFLPLGLNAQPSEAAKILARSAAMQKIAIVVDGMGKTPADFGLDYDEPRAAEADADRAFFSGRHVSLAVAAARARQSFTAAQSQLYEDLLSAASGGTGNKLHLIQRRAGRGKTFVIKAVIDQLRASLKVLAVSGATGLSASAFDRGSTVHKMFEIPVQDQLDAIPLISAITPEGNNRRAAFLRTCSAIVIDEIWALHRSVIEAVDAVMRRIIQNELPFGGKAVFAIGDPRQTAPIVPGAGRPQILDHSFLASPLFNSFQLHELEQSMRNGEDPDFSTWVDVVGDDWNGAAIDVSSFFATTTSVEQARQFLFPPHVTQDVTLAAKRAFLSPYNKDVDSFNNAILESLPGEASKYQSFDSVRGDVELGQEAMASPDYLNDLNFPGIPAHELQLKPRTLCVLMRNMSSTKGMVKNAKVEVLQCGRRFVSVRLLASGETYKLPRINFEFQPPYFPFKIIRKQVPLRLAYALTFHGCQGATLDRTVIDCRLPVFSHGQRYASISRCRHKSHTVALLAEPESVLEEGELGTRAVNNIVYKEFVEARPLPEELELE</sequence>
<dbReference type="Proteomes" id="UP000078113">
    <property type="component" value="Unassembled WGS sequence"/>
</dbReference>
<proteinExistence type="inferred from homology"/>
<keyword evidence="1" id="KW-0067">ATP-binding</keyword>
<keyword evidence="1" id="KW-0347">Helicase</keyword>
<feature type="domain" description="DNA helicase Pif1-like DEAD-box helicase" evidence="2">
    <location>
        <begin position="243"/>
        <end position="443"/>
    </location>
</feature>
<evidence type="ECO:0000313" key="4">
    <source>
        <dbReference type="EMBL" id="KAE8264279.1"/>
    </source>
</evidence>
<dbReference type="InterPro" id="IPR027417">
    <property type="entry name" value="P-loop_NTPase"/>
</dbReference>
<comment type="similarity">
    <text evidence="1">Belongs to the helicase family.</text>
</comment>
<keyword evidence="1" id="KW-0378">Hydrolase</keyword>
<dbReference type="SUPFAM" id="SSF52540">
    <property type="entry name" value="P-loop containing nucleoside triphosphate hydrolases"/>
    <property type="match status" value="2"/>
</dbReference>
<dbReference type="PANTHER" id="PTHR10492">
    <property type="match status" value="1"/>
</dbReference>
<name>A0A8X7N3Y1_9BASI</name>
<comment type="catalytic activity">
    <reaction evidence="1">
        <text>ATP + H2O = ADP + phosphate + H(+)</text>
        <dbReference type="Rhea" id="RHEA:13065"/>
        <dbReference type="ChEBI" id="CHEBI:15377"/>
        <dbReference type="ChEBI" id="CHEBI:15378"/>
        <dbReference type="ChEBI" id="CHEBI:30616"/>
        <dbReference type="ChEBI" id="CHEBI:43474"/>
        <dbReference type="ChEBI" id="CHEBI:456216"/>
        <dbReference type="EC" id="5.6.2.3"/>
    </reaction>
</comment>
<dbReference type="Pfam" id="PF21530">
    <property type="entry name" value="Pif1_2B_dom"/>
    <property type="match status" value="1"/>
</dbReference>
<keyword evidence="1" id="KW-0233">DNA recombination</keyword>
<dbReference type="InterPro" id="IPR049163">
    <property type="entry name" value="Pif1-like_2B_dom"/>
</dbReference>